<dbReference type="HAMAP" id="MF_00014">
    <property type="entry name" value="Ribosome_mat_RimM"/>
    <property type="match status" value="1"/>
</dbReference>
<comment type="subcellular location">
    <subcellularLocation>
        <location evidence="5">Cytoplasm</location>
    </subcellularLocation>
</comment>
<dbReference type="Proteomes" id="UP000500961">
    <property type="component" value="Chromosome"/>
</dbReference>
<keyword evidence="3 5" id="KW-0698">rRNA processing</keyword>
<dbReference type="InterPro" id="IPR036976">
    <property type="entry name" value="RimM_N_sf"/>
</dbReference>
<keyword evidence="1 5" id="KW-0963">Cytoplasm</keyword>
<dbReference type="GO" id="GO:0043022">
    <property type="term" value="F:ribosome binding"/>
    <property type="evidence" value="ECO:0007669"/>
    <property type="project" value="InterPro"/>
</dbReference>
<gene>
    <name evidence="5 8" type="primary">rimM</name>
    <name evidence="8" type="ORF">FHG85_01800</name>
</gene>
<comment type="function">
    <text evidence="5">An accessory protein needed during the final step in the assembly of 30S ribosomal subunit, possibly for assembly of the head region. Essential for efficient processing of 16S rRNA. May be needed both before and after RbfA during the maturation of 16S rRNA. It has affinity for free ribosomal 30S subunits but not for 70S ribosomes.</text>
</comment>
<evidence type="ECO:0000256" key="4">
    <source>
        <dbReference type="ARBA" id="ARBA00023186"/>
    </source>
</evidence>
<dbReference type="Gene3D" id="2.30.30.240">
    <property type="entry name" value="PRC-barrel domain"/>
    <property type="match status" value="1"/>
</dbReference>
<accession>A0A7D3XUG5</accession>
<evidence type="ECO:0000256" key="2">
    <source>
        <dbReference type="ARBA" id="ARBA00022517"/>
    </source>
</evidence>
<evidence type="ECO:0000256" key="1">
    <source>
        <dbReference type="ARBA" id="ARBA00022490"/>
    </source>
</evidence>
<dbReference type="RefSeq" id="WP_173072566.1">
    <property type="nucleotide sequence ID" value="NZ_CP041345.1"/>
</dbReference>
<dbReference type="KEGG" id="ttz:FHG85_01800"/>
<dbReference type="Gene3D" id="2.40.30.60">
    <property type="entry name" value="RimM"/>
    <property type="match status" value="1"/>
</dbReference>
<dbReference type="InterPro" id="IPR009000">
    <property type="entry name" value="Transl_B-barrel_sf"/>
</dbReference>
<name>A0A7D3XUG5_9BACT</name>
<dbReference type="SUPFAM" id="SSF50447">
    <property type="entry name" value="Translation proteins"/>
    <property type="match status" value="1"/>
</dbReference>
<evidence type="ECO:0000256" key="3">
    <source>
        <dbReference type="ARBA" id="ARBA00022552"/>
    </source>
</evidence>
<evidence type="ECO:0000313" key="8">
    <source>
        <dbReference type="EMBL" id="QKG79048.1"/>
    </source>
</evidence>
<dbReference type="GO" id="GO:0042274">
    <property type="term" value="P:ribosomal small subunit biogenesis"/>
    <property type="evidence" value="ECO:0007669"/>
    <property type="project" value="UniProtKB-UniRule"/>
</dbReference>
<comment type="domain">
    <text evidence="5">The PRC barrel domain binds ribosomal protein uS19.</text>
</comment>
<dbReference type="Pfam" id="PF01782">
    <property type="entry name" value="RimM"/>
    <property type="match status" value="1"/>
</dbReference>
<dbReference type="InterPro" id="IPR056792">
    <property type="entry name" value="PRC_RimM"/>
</dbReference>
<evidence type="ECO:0000313" key="9">
    <source>
        <dbReference type="Proteomes" id="UP000500961"/>
    </source>
</evidence>
<keyword evidence="2 5" id="KW-0690">Ribosome biogenesis</keyword>
<proteinExistence type="inferred from homology"/>
<feature type="domain" description="Ribosome maturation factor RimM PRC barrel" evidence="7">
    <location>
        <begin position="102"/>
        <end position="168"/>
    </location>
</feature>
<dbReference type="Pfam" id="PF24986">
    <property type="entry name" value="PRC_RimM"/>
    <property type="match status" value="1"/>
</dbReference>
<dbReference type="EMBL" id="CP041345">
    <property type="protein sequence ID" value="QKG79048.1"/>
    <property type="molecule type" value="Genomic_DNA"/>
</dbReference>
<protein>
    <recommendedName>
        <fullName evidence="5">Ribosome maturation factor RimM</fullName>
    </recommendedName>
</protein>
<dbReference type="InterPro" id="IPR011961">
    <property type="entry name" value="RimM"/>
</dbReference>
<dbReference type="InterPro" id="IPR011033">
    <property type="entry name" value="PRC_barrel-like_sf"/>
</dbReference>
<dbReference type="AlphaFoldDB" id="A0A7D3XUG5"/>
<dbReference type="NCBIfam" id="TIGR02273">
    <property type="entry name" value="16S_RimM"/>
    <property type="match status" value="1"/>
</dbReference>
<dbReference type="PANTHER" id="PTHR33692">
    <property type="entry name" value="RIBOSOME MATURATION FACTOR RIMM"/>
    <property type="match status" value="1"/>
</dbReference>
<evidence type="ECO:0000256" key="5">
    <source>
        <dbReference type="HAMAP-Rule" id="MF_00014"/>
    </source>
</evidence>
<organism evidence="8 9">
    <name type="scientific">Tenuifilum thalassicum</name>
    <dbReference type="NCBI Taxonomy" id="2590900"/>
    <lineage>
        <taxon>Bacteria</taxon>
        <taxon>Pseudomonadati</taxon>
        <taxon>Bacteroidota</taxon>
        <taxon>Bacteroidia</taxon>
        <taxon>Bacteroidales</taxon>
        <taxon>Tenuifilaceae</taxon>
        <taxon>Tenuifilum</taxon>
    </lineage>
</organism>
<dbReference type="GO" id="GO:0006364">
    <property type="term" value="P:rRNA processing"/>
    <property type="evidence" value="ECO:0007669"/>
    <property type="project" value="UniProtKB-UniRule"/>
</dbReference>
<dbReference type="InterPro" id="IPR002676">
    <property type="entry name" value="RimM_N"/>
</dbReference>
<keyword evidence="4 5" id="KW-0143">Chaperone</keyword>
<dbReference type="GO" id="GO:0005840">
    <property type="term" value="C:ribosome"/>
    <property type="evidence" value="ECO:0007669"/>
    <property type="project" value="InterPro"/>
</dbReference>
<comment type="subunit">
    <text evidence="5">Binds ribosomal protein uS19.</text>
</comment>
<dbReference type="GO" id="GO:0005737">
    <property type="term" value="C:cytoplasm"/>
    <property type="evidence" value="ECO:0007669"/>
    <property type="project" value="UniProtKB-SubCell"/>
</dbReference>
<dbReference type="PANTHER" id="PTHR33692:SF1">
    <property type="entry name" value="RIBOSOME MATURATION FACTOR RIMM"/>
    <property type="match status" value="1"/>
</dbReference>
<sequence length="173" mass="19376">MGDASFVNIGYIQKTHGIHGELLVNFDLPLKFDPIELESVFIEIDGIPVPFFIENIKAPSEEKAILKLDEVDSIEKAQHFTGLNLLLPVDNIPESDEMFLADLVGYLVYDENSNRIGKISDYIEYDLNATFTVLRDNGVEVIIPAADELITLVDIEKKIVEMQIPEGILNLNS</sequence>
<evidence type="ECO:0000259" key="7">
    <source>
        <dbReference type="Pfam" id="PF24986"/>
    </source>
</evidence>
<reference evidence="8 9" key="1">
    <citation type="submission" date="2019-07" db="EMBL/GenBank/DDBJ databases">
        <title>Thalassofilum flectens gen. nov., sp. nov., a novel moderate thermophilic anaerobe from a shallow sea hot spring in Kunashir Island (Russia), representing a new family in the order Bacteroidales, and proposal of Thalassofilacea fam. nov.</title>
        <authorList>
            <person name="Kochetkova T.V."/>
            <person name="Podosokorskaya O.A."/>
            <person name="Novikov A."/>
            <person name="Elcheninov A.G."/>
            <person name="Toshchakov S.V."/>
            <person name="Kublanov I.V."/>
        </authorList>
    </citation>
    <scope>NUCLEOTIDE SEQUENCE [LARGE SCALE GENOMIC DNA]</scope>
    <source>
        <strain evidence="8 9">38-H</strain>
    </source>
</reference>
<feature type="domain" description="RimM N-terminal" evidence="6">
    <location>
        <begin position="9"/>
        <end position="90"/>
    </location>
</feature>
<evidence type="ECO:0000259" key="6">
    <source>
        <dbReference type="Pfam" id="PF01782"/>
    </source>
</evidence>
<comment type="similarity">
    <text evidence="5">Belongs to the RimM family.</text>
</comment>
<dbReference type="SUPFAM" id="SSF50346">
    <property type="entry name" value="PRC-barrel domain"/>
    <property type="match status" value="1"/>
</dbReference>
<keyword evidence="9" id="KW-1185">Reference proteome</keyword>